<dbReference type="AlphaFoldDB" id="A0A834AE32"/>
<accession>A0A834AE32</accession>
<proteinExistence type="predicted"/>
<sequence length="142" mass="16252">MTFFLHSKSQGIYKIYTIRFLKPYASALKLQGTRRTRKKRPQFCTLITNTWKPKLKTLQPCTAAPKKMRFFPVRFPKRVRDRHAANHNTPIGETKAALVTERGTASLPHRRPGAARPPLPPSASKVQCGSCQSHSDRPHRHR</sequence>
<feature type="region of interest" description="Disordered" evidence="1">
    <location>
        <begin position="82"/>
        <end position="142"/>
    </location>
</feature>
<protein>
    <submittedName>
        <fullName evidence="2">Uncharacterized protein</fullName>
    </submittedName>
</protein>
<reference evidence="2 3" key="1">
    <citation type="journal article" date="2020" name="Nature">
        <title>Six reference-quality genomes reveal evolution of bat adaptations.</title>
        <authorList>
            <person name="Jebb D."/>
            <person name="Huang Z."/>
            <person name="Pippel M."/>
            <person name="Hughes G.M."/>
            <person name="Lavrichenko K."/>
            <person name="Devanna P."/>
            <person name="Winkler S."/>
            <person name="Jermiin L.S."/>
            <person name="Skirmuntt E.C."/>
            <person name="Katzourakis A."/>
            <person name="Burkitt-Gray L."/>
            <person name="Ray D.A."/>
            <person name="Sullivan K.A.M."/>
            <person name="Roscito J.G."/>
            <person name="Kirilenko B.M."/>
            <person name="Davalos L.M."/>
            <person name="Corthals A.P."/>
            <person name="Power M.L."/>
            <person name="Jones G."/>
            <person name="Ransome R.D."/>
            <person name="Dechmann D.K.N."/>
            <person name="Locatelli A.G."/>
            <person name="Puechmaille S.J."/>
            <person name="Fedrigo O."/>
            <person name="Jarvis E.D."/>
            <person name="Hiller M."/>
            <person name="Vernes S.C."/>
            <person name="Myers E.W."/>
            <person name="Teeling E.C."/>
        </authorList>
    </citation>
    <scope>NUCLEOTIDE SEQUENCE [LARGE SCALE GENOMIC DNA]</scope>
    <source>
        <strain evidence="2">Bat1K_MPI-CBG_1</strain>
    </source>
</reference>
<dbReference type="Proteomes" id="UP000664940">
    <property type="component" value="Unassembled WGS sequence"/>
</dbReference>
<gene>
    <name evidence="2" type="ORF">HJG60_011059</name>
</gene>
<evidence type="ECO:0000313" key="3">
    <source>
        <dbReference type="Proteomes" id="UP000664940"/>
    </source>
</evidence>
<evidence type="ECO:0000256" key="1">
    <source>
        <dbReference type="SAM" id="MobiDB-lite"/>
    </source>
</evidence>
<name>A0A834AE32_9CHIR</name>
<dbReference type="EMBL" id="JABVXQ010000005">
    <property type="protein sequence ID" value="KAF6109868.1"/>
    <property type="molecule type" value="Genomic_DNA"/>
</dbReference>
<evidence type="ECO:0000313" key="2">
    <source>
        <dbReference type="EMBL" id="KAF6109868.1"/>
    </source>
</evidence>
<comment type="caution">
    <text evidence="2">The sequence shown here is derived from an EMBL/GenBank/DDBJ whole genome shotgun (WGS) entry which is preliminary data.</text>
</comment>
<feature type="compositionally biased region" description="Polar residues" evidence="1">
    <location>
        <begin position="124"/>
        <end position="133"/>
    </location>
</feature>
<organism evidence="2 3">
    <name type="scientific">Phyllostomus discolor</name>
    <name type="common">pale spear-nosed bat</name>
    <dbReference type="NCBI Taxonomy" id="89673"/>
    <lineage>
        <taxon>Eukaryota</taxon>
        <taxon>Metazoa</taxon>
        <taxon>Chordata</taxon>
        <taxon>Craniata</taxon>
        <taxon>Vertebrata</taxon>
        <taxon>Euteleostomi</taxon>
        <taxon>Mammalia</taxon>
        <taxon>Eutheria</taxon>
        <taxon>Laurasiatheria</taxon>
        <taxon>Chiroptera</taxon>
        <taxon>Yangochiroptera</taxon>
        <taxon>Phyllostomidae</taxon>
        <taxon>Phyllostominae</taxon>
        <taxon>Phyllostomus</taxon>
    </lineage>
</organism>